<gene>
    <name evidence="1" type="ORF">Cch02nite_32640</name>
</gene>
<dbReference type="AlphaFoldDB" id="A0A8J3K335"/>
<accession>A0A8J3K335</accession>
<sequence length="329" mass="35294">MQTVFIPGQGWKPDDRYRTVITDRLWRYDDRLRHATTLAVIVDGLSVPDLIGGPAPTGPELWMLDTPSGAPVIDTIIADPDTSRNLVLHPKPCQVSGTRNACPCRILALRSRVPLDDGALLRKSTLPYCSGCGRPISGLHFDGLRPYGLCDQRRPTCAATADRHPDARLDPASPAYDPRGVRLRDAVDTFVADVTLTGIEPSPAKLRTGLEMTMALAGWMRATTSRGDVELAVADLDDLARLLTGLRVVGEQLAATADQAASHALRLLPDGDGENADTLGWQAAITTCLVDVAEHYTDACLAAGSAGELLDTHHPAPSDEVRQLAQESS</sequence>
<reference evidence="1 2" key="1">
    <citation type="submission" date="2021-01" db="EMBL/GenBank/DDBJ databases">
        <title>Whole genome shotgun sequence of Catellatospora chokoriensis NBRC 107358.</title>
        <authorList>
            <person name="Komaki H."/>
            <person name="Tamura T."/>
        </authorList>
    </citation>
    <scope>NUCLEOTIDE SEQUENCE [LARGE SCALE GENOMIC DNA]</scope>
    <source>
        <strain evidence="1 2">NBRC 107358</strain>
    </source>
</reference>
<evidence type="ECO:0000313" key="2">
    <source>
        <dbReference type="Proteomes" id="UP000619293"/>
    </source>
</evidence>
<keyword evidence="2" id="KW-1185">Reference proteome</keyword>
<dbReference type="EMBL" id="BONG01000018">
    <property type="protein sequence ID" value="GIF89820.1"/>
    <property type="molecule type" value="Genomic_DNA"/>
</dbReference>
<organism evidence="1 2">
    <name type="scientific">Catellatospora chokoriensis</name>
    <dbReference type="NCBI Taxonomy" id="310353"/>
    <lineage>
        <taxon>Bacteria</taxon>
        <taxon>Bacillati</taxon>
        <taxon>Actinomycetota</taxon>
        <taxon>Actinomycetes</taxon>
        <taxon>Micromonosporales</taxon>
        <taxon>Micromonosporaceae</taxon>
        <taxon>Catellatospora</taxon>
    </lineage>
</organism>
<name>A0A8J3K335_9ACTN</name>
<comment type="caution">
    <text evidence="1">The sequence shown here is derived from an EMBL/GenBank/DDBJ whole genome shotgun (WGS) entry which is preliminary data.</text>
</comment>
<dbReference type="Proteomes" id="UP000619293">
    <property type="component" value="Unassembled WGS sequence"/>
</dbReference>
<proteinExistence type="predicted"/>
<protein>
    <submittedName>
        <fullName evidence="1">Uncharacterized protein</fullName>
    </submittedName>
</protein>
<evidence type="ECO:0000313" key="1">
    <source>
        <dbReference type="EMBL" id="GIF89820.1"/>
    </source>
</evidence>
<dbReference type="RefSeq" id="WP_191838965.1">
    <property type="nucleotide sequence ID" value="NZ_BAAALB010000008.1"/>
</dbReference>